<dbReference type="InterPro" id="IPR012334">
    <property type="entry name" value="Pectin_lyas_fold"/>
</dbReference>
<dbReference type="EMBL" id="FMSV02000055">
    <property type="protein sequence ID" value="SEH04475.1"/>
    <property type="molecule type" value="Genomic_DNA"/>
</dbReference>
<evidence type="ECO:0000313" key="4">
    <source>
        <dbReference type="Proteomes" id="UP000236724"/>
    </source>
</evidence>
<dbReference type="OrthoDB" id="218680at2"/>
<accession>A0A1H6F667</accession>
<reference evidence="3 4" key="1">
    <citation type="submission" date="2016-10" db="EMBL/GenBank/DDBJ databases">
        <authorList>
            <person name="de Groot N.N."/>
        </authorList>
    </citation>
    <scope>NUCLEOTIDE SEQUENCE [LARGE SCALE GENOMIC DNA]</scope>
    <source>
        <strain evidence="3">MBHS1</strain>
    </source>
</reference>
<dbReference type="NCBIfam" id="TIGR01901">
    <property type="entry name" value="adhes_NPXG"/>
    <property type="match status" value="1"/>
</dbReference>
<protein>
    <submittedName>
        <fullName evidence="3">Haemagglutination activity domain protein</fullName>
    </submittedName>
</protein>
<keyword evidence="4" id="KW-1185">Reference proteome</keyword>
<evidence type="ECO:0000256" key="1">
    <source>
        <dbReference type="SAM" id="SignalP"/>
    </source>
</evidence>
<dbReference type="Gene3D" id="2.160.20.10">
    <property type="entry name" value="Single-stranded right-handed beta-helix, Pectin lyase-like"/>
    <property type="match status" value="2"/>
</dbReference>
<dbReference type="SMART" id="SM00912">
    <property type="entry name" value="Haemagg_act"/>
    <property type="match status" value="1"/>
</dbReference>
<gene>
    <name evidence="3" type="ORF">MBHS_00321</name>
</gene>
<feature type="chain" id="PRO_5014757596" evidence="1">
    <location>
        <begin position="20"/>
        <end position="730"/>
    </location>
</feature>
<organism evidence="3 4">
    <name type="scientific">Candidatus Venteria ishoeyi</name>
    <dbReference type="NCBI Taxonomy" id="1899563"/>
    <lineage>
        <taxon>Bacteria</taxon>
        <taxon>Pseudomonadati</taxon>
        <taxon>Pseudomonadota</taxon>
        <taxon>Gammaproteobacteria</taxon>
        <taxon>Thiotrichales</taxon>
        <taxon>Thiotrichaceae</taxon>
        <taxon>Venteria</taxon>
    </lineage>
</organism>
<dbReference type="SUPFAM" id="SSF51126">
    <property type="entry name" value="Pectin lyase-like"/>
    <property type="match status" value="2"/>
</dbReference>
<proteinExistence type="predicted"/>
<dbReference type="InterPro" id="IPR011050">
    <property type="entry name" value="Pectin_lyase_fold/virulence"/>
</dbReference>
<dbReference type="InterPro" id="IPR008638">
    <property type="entry name" value="FhaB/CdiA-like_TPS"/>
</dbReference>
<dbReference type="RefSeq" id="WP_103918536.1">
    <property type="nucleotide sequence ID" value="NZ_FMSV02000055.1"/>
</dbReference>
<evidence type="ECO:0000259" key="2">
    <source>
        <dbReference type="SMART" id="SM00912"/>
    </source>
</evidence>
<dbReference type="Proteomes" id="UP000236724">
    <property type="component" value="Unassembled WGS sequence"/>
</dbReference>
<name>A0A1H6F667_9GAMM</name>
<dbReference type="AlphaFoldDB" id="A0A1H6F667"/>
<evidence type="ECO:0000313" key="3">
    <source>
        <dbReference type="EMBL" id="SEH04475.1"/>
    </source>
</evidence>
<keyword evidence="1" id="KW-0732">Signal</keyword>
<dbReference type="Pfam" id="PF05860">
    <property type="entry name" value="TPS"/>
    <property type="match status" value="1"/>
</dbReference>
<feature type="domain" description="Filamentous haemagglutinin FhaB/tRNA nuclease CdiA-like TPS" evidence="2">
    <location>
        <begin position="22"/>
        <end position="136"/>
    </location>
</feature>
<feature type="signal peptide" evidence="1">
    <location>
        <begin position="1"/>
        <end position="19"/>
    </location>
</feature>
<sequence>MKGYILILYCLITSSFSNAEVIVDNSFGSSVALDGPYFSIYADYGQQKGNNLFHSFSDFNLKNYETAHFTSPDSVTRIITRVTGGRLSKIDGLLKVTSPKTDFYFLNPAGIHFGANASLDMDGSFYATTADKLLFSTGESFFSQKSSNSTLSSAPPEAFGFINQAVGKIKLEGSKLYLSGASQTIGLIGSDIQFLGNAKEKVEVLAGDVIKIAAIKEGEINLANPELSIDKGVYRGDLKAKYTHIGDTLFKRGSGKISIQADNMEWSQSSIQRLPKIGDGLGINIKAGDFIADNSSISVISRESGIASTIELSADNAELLNQSTIIMNAGSGSADAGNIKLDISEKLNIFNTSQIANTSVNTYIENIEETGHPGEIDIKAKHIKLNNLSAIRITRRESKRGGNLNIQADELLLNNAFISGGNSLFDAPSSIIERGNAGDINIHADLTKLENNSSIYNSTATLGQGGSVFINGGTLVLSNSDISAGSLSREETAGDAGDINISVNNLQLLEGSLINTSTINADGGDILLTINNHLKIEANSKLLTSNFGNMENIASTENGGNIGITSHTISLYSSTINAQSEYGDGGNVDIDNHSLLHMDKSTVIASVYSGIGDGGNITLDSSTIALNQSTFMAQAEYGNGGNIQINTKGMFELSPSRFNASSEFGVDGEIAVVAPEIDISDALTIPQTGFLSSELIQNCTSRNLEDNNAFIVSQHKIQSSPYDLKILATD</sequence>